<dbReference type="AlphaFoldDB" id="A0A7J7MM96"/>
<gene>
    <name evidence="1" type="ORF">GIB67_039265</name>
</gene>
<sequence length="283" mass="32899">MRAQLCKDVFFHRDYYKYWELMRRYFGKLCLPGRPLVPVEPDYEGMSELEVNAVEEDYVYHYQLHSIIMKGPEHVGCLQNRMIALVREENTSIGKSVLAMVRTLSHRQKDAEEGRLSIKVAEVEERYFGRLSVATELPEIGELGGRYRVGLNSVNVANSNCANFEAKFIKVSDGEGTDTDLDHEPYLAGFLRRPLFYEMVSTRRQYFADCLLVSENYEFDQKDPGEPLKRMYFHLALKEVDRNSKIQEKLYDIKNNYYGQLDSLVADQEKVEGLFQEAGIKRT</sequence>
<proteinExistence type="predicted"/>
<dbReference type="EMBL" id="JACGCM010001398">
    <property type="protein sequence ID" value="KAF6155934.1"/>
    <property type="molecule type" value="Genomic_DNA"/>
</dbReference>
<keyword evidence="2" id="KW-1185">Reference proteome</keyword>
<accession>A0A7J7MM96</accession>
<name>A0A7J7MM96_9MAGN</name>
<dbReference type="Proteomes" id="UP000541444">
    <property type="component" value="Unassembled WGS sequence"/>
</dbReference>
<evidence type="ECO:0000313" key="1">
    <source>
        <dbReference type="EMBL" id="KAF6155934.1"/>
    </source>
</evidence>
<protein>
    <submittedName>
        <fullName evidence="1">Uncharacterized protein</fullName>
    </submittedName>
</protein>
<evidence type="ECO:0000313" key="2">
    <source>
        <dbReference type="Proteomes" id="UP000541444"/>
    </source>
</evidence>
<organism evidence="1 2">
    <name type="scientific">Kingdonia uniflora</name>
    <dbReference type="NCBI Taxonomy" id="39325"/>
    <lineage>
        <taxon>Eukaryota</taxon>
        <taxon>Viridiplantae</taxon>
        <taxon>Streptophyta</taxon>
        <taxon>Embryophyta</taxon>
        <taxon>Tracheophyta</taxon>
        <taxon>Spermatophyta</taxon>
        <taxon>Magnoliopsida</taxon>
        <taxon>Ranunculales</taxon>
        <taxon>Circaeasteraceae</taxon>
        <taxon>Kingdonia</taxon>
    </lineage>
</organism>
<reference evidence="1 2" key="1">
    <citation type="journal article" date="2020" name="IScience">
        <title>Genome Sequencing of the Endangered Kingdonia uniflora (Circaeasteraceae, Ranunculales) Reveals Potential Mechanisms of Evolutionary Specialization.</title>
        <authorList>
            <person name="Sun Y."/>
            <person name="Deng T."/>
            <person name="Zhang A."/>
            <person name="Moore M.J."/>
            <person name="Landis J.B."/>
            <person name="Lin N."/>
            <person name="Zhang H."/>
            <person name="Zhang X."/>
            <person name="Huang J."/>
            <person name="Zhang X."/>
            <person name="Sun H."/>
            <person name="Wang H."/>
        </authorList>
    </citation>
    <scope>NUCLEOTIDE SEQUENCE [LARGE SCALE GENOMIC DNA]</scope>
    <source>
        <strain evidence="1">TB1705</strain>
        <tissue evidence="1">Leaf</tissue>
    </source>
</reference>
<comment type="caution">
    <text evidence="1">The sequence shown here is derived from an EMBL/GenBank/DDBJ whole genome shotgun (WGS) entry which is preliminary data.</text>
</comment>